<feature type="compositionally biased region" description="Polar residues" evidence="5">
    <location>
        <begin position="60"/>
        <end position="75"/>
    </location>
</feature>
<feature type="region of interest" description="Disordered" evidence="5">
    <location>
        <begin position="1"/>
        <end position="121"/>
    </location>
</feature>
<name>I7M8D8_TETTS</name>
<dbReference type="Pfam" id="PF00782">
    <property type="entry name" value="DSPc"/>
    <property type="match status" value="1"/>
</dbReference>
<dbReference type="InParanoid" id="I7M8D8"/>
<dbReference type="GeneID" id="7843253"/>
<evidence type="ECO:0000256" key="5">
    <source>
        <dbReference type="SAM" id="MobiDB-lite"/>
    </source>
</evidence>
<comment type="similarity">
    <text evidence="1">Belongs to the protein-tyrosine phosphatase family. Non-receptor class dual specificity subfamily.</text>
</comment>
<feature type="compositionally biased region" description="Basic and acidic residues" evidence="5">
    <location>
        <begin position="1"/>
        <end position="11"/>
    </location>
</feature>
<evidence type="ECO:0000256" key="3">
    <source>
        <dbReference type="ARBA" id="ARBA00022801"/>
    </source>
</evidence>
<keyword evidence="4" id="KW-0904">Protein phosphatase</keyword>
<dbReference type="AlphaFoldDB" id="I7M8D8"/>
<keyword evidence="8" id="KW-1185">Reference proteome</keyword>
<dbReference type="PANTHER" id="PTHR10159:SF521">
    <property type="entry name" value="LEUCINE RICH REPEAT AND PHOSPHATASE DOMAIN CONTAINING PROTEIN"/>
    <property type="match status" value="1"/>
</dbReference>
<organism evidence="7 8">
    <name type="scientific">Tetrahymena thermophila (strain SB210)</name>
    <dbReference type="NCBI Taxonomy" id="312017"/>
    <lineage>
        <taxon>Eukaryota</taxon>
        <taxon>Sar</taxon>
        <taxon>Alveolata</taxon>
        <taxon>Ciliophora</taxon>
        <taxon>Intramacronucleata</taxon>
        <taxon>Oligohymenophorea</taxon>
        <taxon>Hymenostomatida</taxon>
        <taxon>Tetrahymenina</taxon>
        <taxon>Tetrahymenidae</taxon>
        <taxon>Tetrahymena</taxon>
    </lineage>
</organism>
<dbReference type="PANTHER" id="PTHR10159">
    <property type="entry name" value="DUAL SPECIFICITY PROTEIN PHOSPHATASE"/>
    <property type="match status" value="1"/>
</dbReference>
<dbReference type="PROSITE" id="PS50054">
    <property type="entry name" value="TYR_PHOSPHATASE_DUAL"/>
    <property type="match status" value="1"/>
</dbReference>
<dbReference type="GO" id="GO:0043409">
    <property type="term" value="P:negative regulation of MAPK cascade"/>
    <property type="evidence" value="ECO:0007669"/>
    <property type="project" value="TreeGrafter"/>
</dbReference>
<dbReference type="GO" id="GO:0004725">
    <property type="term" value="F:protein tyrosine phosphatase activity"/>
    <property type="evidence" value="ECO:0007669"/>
    <property type="project" value="UniProtKB-EC"/>
</dbReference>
<evidence type="ECO:0000313" key="7">
    <source>
        <dbReference type="EMBL" id="EAR97890.2"/>
    </source>
</evidence>
<reference evidence="8" key="1">
    <citation type="journal article" date="2006" name="PLoS Biol.">
        <title>Macronuclear genome sequence of the ciliate Tetrahymena thermophila, a model eukaryote.</title>
        <authorList>
            <person name="Eisen J.A."/>
            <person name="Coyne R.S."/>
            <person name="Wu M."/>
            <person name="Wu D."/>
            <person name="Thiagarajan M."/>
            <person name="Wortman J.R."/>
            <person name="Badger J.H."/>
            <person name="Ren Q."/>
            <person name="Amedeo P."/>
            <person name="Jones K.M."/>
            <person name="Tallon L.J."/>
            <person name="Delcher A.L."/>
            <person name="Salzberg S.L."/>
            <person name="Silva J.C."/>
            <person name="Haas B.J."/>
            <person name="Majoros W.H."/>
            <person name="Farzad M."/>
            <person name="Carlton J.M."/>
            <person name="Smith R.K. Jr."/>
            <person name="Garg J."/>
            <person name="Pearlman R.E."/>
            <person name="Karrer K.M."/>
            <person name="Sun L."/>
            <person name="Manning G."/>
            <person name="Elde N.C."/>
            <person name="Turkewitz A.P."/>
            <person name="Asai D.J."/>
            <person name="Wilkes D.E."/>
            <person name="Wang Y."/>
            <person name="Cai H."/>
            <person name="Collins K."/>
            <person name="Stewart B.A."/>
            <person name="Lee S.R."/>
            <person name="Wilamowska K."/>
            <person name="Weinberg Z."/>
            <person name="Ruzzo W.L."/>
            <person name="Wloga D."/>
            <person name="Gaertig J."/>
            <person name="Frankel J."/>
            <person name="Tsao C.-C."/>
            <person name="Gorovsky M.A."/>
            <person name="Keeling P.J."/>
            <person name="Waller R.F."/>
            <person name="Patron N.J."/>
            <person name="Cherry J.M."/>
            <person name="Stover N.A."/>
            <person name="Krieger C.J."/>
            <person name="del Toro C."/>
            <person name="Ryder H.F."/>
            <person name="Williamson S.C."/>
            <person name="Barbeau R.A."/>
            <person name="Hamilton E.P."/>
            <person name="Orias E."/>
        </authorList>
    </citation>
    <scope>NUCLEOTIDE SEQUENCE [LARGE SCALE GENOMIC DNA]</scope>
    <source>
        <strain evidence="8">SB210</strain>
    </source>
</reference>
<dbReference type="InterPro" id="IPR000340">
    <property type="entry name" value="Dual-sp_phosphatase_cat-dom"/>
</dbReference>
<dbReference type="EMBL" id="GG662656">
    <property type="protein sequence ID" value="EAR97890.2"/>
    <property type="molecule type" value="Genomic_DNA"/>
</dbReference>
<evidence type="ECO:0000256" key="1">
    <source>
        <dbReference type="ARBA" id="ARBA00008601"/>
    </source>
</evidence>
<protein>
    <recommendedName>
        <fullName evidence="2">protein-tyrosine-phosphatase</fullName>
        <ecNumber evidence="2">3.1.3.48</ecNumber>
    </recommendedName>
</protein>
<keyword evidence="3" id="KW-0378">Hydrolase</keyword>
<feature type="compositionally biased region" description="Low complexity" evidence="5">
    <location>
        <begin position="93"/>
        <end position="102"/>
    </location>
</feature>
<dbReference type="SUPFAM" id="SSF52799">
    <property type="entry name" value="(Phosphotyrosine protein) phosphatases II"/>
    <property type="match status" value="1"/>
</dbReference>
<dbReference type="Proteomes" id="UP000009168">
    <property type="component" value="Unassembled WGS sequence"/>
</dbReference>
<dbReference type="KEGG" id="tet:TTHERM_00279780"/>
<dbReference type="RefSeq" id="XP_001018135.2">
    <property type="nucleotide sequence ID" value="XM_001018135.3"/>
</dbReference>
<dbReference type="InterPro" id="IPR029021">
    <property type="entry name" value="Prot-tyrosine_phosphatase-like"/>
</dbReference>
<gene>
    <name evidence="7" type="ORF">TTHERM_00279780</name>
</gene>
<dbReference type="STRING" id="312017.I7M8D8"/>
<evidence type="ECO:0000256" key="2">
    <source>
        <dbReference type="ARBA" id="ARBA00013064"/>
    </source>
</evidence>
<evidence type="ECO:0000313" key="8">
    <source>
        <dbReference type="Proteomes" id="UP000009168"/>
    </source>
</evidence>
<dbReference type="HOGENOM" id="CLU_077046_0_0_1"/>
<feature type="domain" description="Tyrosine-protein phosphatase" evidence="6">
    <location>
        <begin position="165"/>
        <end position="308"/>
    </location>
</feature>
<proteinExistence type="inferred from homology"/>
<dbReference type="GO" id="GO:0005737">
    <property type="term" value="C:cytoplasm"/>
    <property type="evidence" value="ECO:0007669"/>
    <property type="project" value="TreeGrafter"/>
</dbReference>
<feature type="compositionally biased region" description="Polar residues" evidence="5">
    <location>
        <begin position="106"/>
        <end position="121"/>
    </location>
</feature>
<accession>I7M8D8</accession>
<evidence type="ECO:0000259" key="6">
    <source>
        <dbReference type="PROSITE" id="PS50054"/>
    </source>
</evidence>
<dbReference type="eggNOG" id="KOG1716">
    <property type="taxonomic scope" value="Eukaryota"/>
</dbReference>
<feature type="compositionally biased region" description="Low complexity" evidence="5">
    <location>
        <begin position="47"/>
        <end position="59"/>
    </location>
</feature>
<dbReference type="InterPro" id="IPR020422">
    <property type="entry name" value="TYR_PHOSPHATASE_DUAL_dom"/>
</dbReference>
<dbReference type="OrthoDB" id="253091at2759"/>
<dbReference type="OMA" id="MGLWTKH"/>
<dbReference type="CDD" id="cd14498">
    <property type="entry name" value="DSP"/>
    <property type="match status" value="1"/>
</dbReference>
<dbReference type="EC" id="3.1.3.48" evidence="2"/>
<dbReference type="SMART" id="SM00195">
    <property type="entry name" value="DSPc"/>
    <property type="match status" value="1"/>
</dbReference>
<sequence>MKKSQNFDKNQDYNQSSKYYVIRNTGKEEEQYNEDDNQIPQTVTSVQSQKKIQQRSQKSFNQISKKPSSSNNKEQQGGLDSPTSQESRRLLQRESSSQLQSRNTQREALSNSHFDLQRESNPQLLGEGRIGEYGEEEENITCARFPHLSFCACEIQCQTAIKEIQLLEVYPGIYLGNFTHGLGIKKLLLKGVTHILNVTAQEYKKRTKYFKYLNIDVYNKSDEDIKKHFRITNRFIKDCIISGGKVFIHDLNGINIGPCFCLAYLINNEKIPLKTGFDLMKERQQLQITPNFFKQLERYDLEKLALVTVKKKND</sequence>
<dbReference type="Gene3D" id="3.90.190.10">
    <property type="entry name" value="Protein tyrosine phosphatase superfamily"/>
    <property type="match status" value="1"/>
</dbReference>
<evidence type="ECO:0000256" key="4">
    <source>
        <dbReference type="ARBA" id="ARBA00022912"/>
    </source>
</evidence>